<dbReference type="Gene3D" id="3.20.10.10">
    <property type="entry name" value="D-amino Acid Aminotransferase, subunit A, domain 2"/>
    <property type="match status" value="1"/>
</dbReference>
<comment type="pathway">
    <text evidence="4">Amino-acid biosynthesis; L-leucine biosynthesis; L-leucine from 3-methyl-2-oxobutanoate: step 4/4.</text>
</comment>
<gene>
    <name evidence="16" type="ORF">EII34_10635</name>
</gene>
<dbReference type="UniPathway" id="UPA00048">
    <property type="reaction ID" value="UER00073"/>
</dbReference>
<organism evidence="16 17">
    <name type="scientific">Arachnia propionica</name>
    <dbReference type="NCBI Taxonomy" id="1750"/>
    <lineage>
        <taxon>Bacteria</taxon>
        <taxon>Bacillati</taxon>
        <taxon>Actinomycetota</taxon>
        <taxon>Actinomycetes</taxon>
        <taxon>Propionibacteriales</taxon>
        <taxon>Propionibacteriaceae</taxon>
        <taxon>Arachnia</taxon>
    </lineage>
</organism>
<dbReference type="InterPro" id="IPR005786">
    <property type="entry name" value="B_amino_transII"/>
</dbReference>
<comment type="pathway">
    <text evidence="3">Amino-acid biosynthesis; L-valine biosynthesis; L-valine from pyruvate: step 4/4.</text>
</comment>
<dbReference type="EMBL" id="RQZG01000012">
    <property type="protein sequence ID" value="RRD04282.1"/>
    <property type="molecule type" value="Genomic_DNA"/>
</dbReference>
<evidence type="ECO:0000256" key="14">
    <source>
        <dbReference type="ARBA" id="ARBA00049229"/>
    </source>
</evidence>
<evidence type="ECO:0000256" key="1">
    <source>
        <dbReference type="ARBA" id="ARBA00001933"/>
    </source>
</evidence>
<protein>
    <recommendedName>
        <fullName evidence="6">branched-chain-amino-acid transaminase</fullName>
        <ecNumber evidence="6">2.6.1.42</ecNumber>
    </recommendedName>
</protein>
<dbReference type="InterPro" id="IPR033939">
    <property type="entry name" value="BCAT_family"/>
</dbReference>
<dbReference type="Proteomes" id="UP000280819">
    <property type="component" value="Unassembled WGS sequence"/>
</dbReference>
<dbReference type="NCBIfam" id="NF009897">
    <property type="entry name" value="PRK13357.1"/>
    <property type="match status" value="1"/>
</dbReference>
<sequence>MATFQLHRTDHPAPDAEREAVVADPVFGKHFTDHMAVADYTEGRGWHDLRIVATDDFRLHPAAAVLHYGQEIFEGLKAYRHADGSVWLFRPERNASRFVSSAHRLEMAPFPEEAFLASLHELVELEQAWVPQGDGEQSLYLRPFQIANEPYLGVREAKNYIYGLLATPVGAYYPAPVKLWVTKNFTRAAPGGTGTAKCGGNYAASLAAANEAAAHGCGQVLYLDGAEHRWLEECGTMNFMMVTSDGELVTPALGSILEGVTRDSLLRLAVDHDLRPVERQISIDELRDGVASGRVVETFACGTAAVITPIVGFNSPEHGEQQVGDGEPGPVTQALRAHLLDIQYGRAEDVHGWMRKVC</sequence>
<dbReference type="GO" id="GO:0009097">
    <property type="term" value="P:isoleucine biosynthetic process"/>
    <property type="evidence" value="ECO:0007669"/>
    <property type="project" value="UniProtKB-UniPathway"/>
</dbReference>
<dbReference type="InterPro" id="IPR036038">
    <property type="entry name" value="Aminotransferase-like"/>
</dbReference>
<evidence type="ECO:0000256" key="5">
    <source>
        <dbReference type="ARBA" id="ARBA00009320"/>
    </source>
</evidence>
<keyword evidence="10" id="KW-0663">Pyridoxal phosphate</keyword>
<proteinExistence type="inferred from homology"/>
<feature type="modified residue" description="N6-(pyridoxal phosphate)lysine" evidence="15">
    <location>
        <position position="197"/>
    </location>
</feature>
<comment type="cofactor">
    <cofactor evidence="1">
        <name>pyridoxal 5'-phosphate</name>
        <dbReference type="ChEBI" id="CHEBI:597326"/>
    </cofactor>
</comment>
<dbReference type="OrthoDB" id="9804984at2"/>
<keyword evidence="11" id="KW-0100">Branched-chain amino acid biosynthesis</keyword>
<evidence type="ECO:0000256" key="3">
    <source>
        <dbReference type="ARBA" id="ARBA00004931"/>
    </source>
</evidence>
<dbReference type="PIRSF" id="PIRSF006468">
    <property type="entry name" value="BCAT1"/>
    <property type="match status" value="1"/>
</dbReference>
<comment type="caution">
    <text evidence="16">The sequence shown here is derived from an EMBL/GenBank/DDBJ whole genome shotgun (WGS) entry which is preliminary data.</text>
</comment>
<dbReference type="Gene3D" id="3.30.470.10">
    <property type="match status" value="1"/>
</dbReference>
<name>A0A3P1T446_9ACTN</name>
<evidence type="ECO:0000313" key="16">
    <source>
        <dbReference type="EMBL" id="RRD04282.1"/>
    </source>
</evidence>
<dbReference type="InterPro" id="IPR043131">
    <property type="entry name" value="BCAT-like_N"/>
</dbReference>
<keyword evidence="8" id="KW-0028">Amino-acid biosynthesis</keyword>
<dbReference type="Pfam" id="PF01063">
    <property type="entry name" value="Aminotran_4"/>
    <property type="match status" value="1"/>
</dbReference>
<dbReference type="AlphaFoldDB" id="A0A3P1T446"/>
<dbReference type="InterPro" id="IPR043132">
    <property type="entry name" value="BCAT-like_C"/>
</dbReference>
<evidence type="ECO:0000256" key="6">
    <source>
        <dbReference type="ARBA" id="ARBA00013053"/>
    </source>
</evidence>
<evidence type="ECO:0000256" key="12">
    <source>
        <dbReference type="ARBA" id="ARBA00048212"/>
    </source>
</evidence>
<reference evidence="16 17" key="1">
    <citation type="submission" date="2018-11" db="EMBL/GenBank/DDBJ databases">
        <title>Genomes From Bacteria Associated with the Canine Oral Cavity: a Test Case for Automated Genome-Based Taxonomic Assignment.</title>
        <authorList>
            <person name="Coil D.A."/>
            <person name="Jospin G."/>
            <person name="Darling A.E."/>
            <person name="Wallis C."/>
            <person name="Davis I.J."/>
            <person name="Harris S."/>
            <person name="Eisen J.A."/>
            <person name="Holcombe L.J."/>
            <person name="O'Flynn C."/>
        </authorList>
    </citation>
    <scope>NUCLEOTIDE SEQUENCE [LARGE SCALE GENOMIC DNA]</scope>
    <source>
        <strain evidence="16 17">OH887_COT-365</strain>
    </source>
</reference>
<dbReference type="GO" id="GO:0052654">
    <property type="term" value="F:L-leucine-2-oxoglutarate transaminase activity"/>
    <property type="evidence" value="ECO:0007669"/>
    <property type="project" value="RHEA"/>
</dbReference>
<dbReference type="NCBIfam" id="TIGR01123">
    <property type="entry name" value="ilvE_II"/>
    <property type="match status" value="1"/>
</dbReference>
<dbReference type="RefSeq" id="WP_124845137.1">
    <property type="nucleotide sequence ID" value="NZ_JAUNKP010000019.1"/>
</dbReference>
<evidence type="ECO:0000256" key="13">
    <source>
        <dbReference type="ARBA" id="ARBA00048798"/>
    </source>
</evidence>
<dbReference type="UniPathway" id="UPA00049">
    <property type="reaction ID" value="UER00062"/>
</dbReference>
<dbReference type="CDD" id="cd01557">
    <property type="entry name" value="BCAT_beta_family"/>
    <property type="match status" value="1"/>
</dbReference>
<evidence type="ECO:0000256" key="10">
    <source>
        <dbReference type="ARBA" id="ARBA00022898"/>
    </source>
</evidence>
<accession>A0A3P1T446</accession>
<dbReference type="PANTHER" id="PTHR11825:SF44">
    <property type="entry name" value="BRANCHED-CHAIN-AMINO-ACID AMINOTRANSFERASE"/>
    <property type="match status" value="1"/>
</dbReference>
<keyword evidence="7 16" id="KW-0032">Aminotransferase</keyword>
<dbReference type="SUPFAM" id="SSF56752">
    <property type="entry name" value="D-aminoacid aminotransferase-like PLP-dependent enzymes"/>
    <property type="match status" value="1"/>
</dbReference>
<evidence type="ECO:0000256" key="11">
    <source>
        <dbReference type="ARBA" id="ARBA00023304"/>
    </source>
</evidence>
<dbReference type="GO" id="GO:0009099">
    <property type="term" value="P:L-valine biosynthetic process"/>
    <property type="evidence" value="ECO:0007669"/>
    <property type="project" value="UniProtKB-UniPathway"/>
</dbReference>
<dbReference type="UniPathway" id="UPA00047">
    <property type="reaction ID" value="UER00058"/>
</dbReference>
<comment type="catalytic activity">
    <reaction evidence="12">
        <text>L-valine + 2-oxoglutarate = 3-methyl-2-oxobutanoate + L-glutamate</text>
        <dbReference type="Rhea" id="RHEA:24813"/>
        <dbReference type="ChEBI" id="CHEBI:11851"/>
        <dbReference type="ChEBI" id="CHEBI:16810"/>
        <dbReference type="ChEBI" id="CHEBI:29985"/>
        <dbReference type="ChEBI" id="CHEBI:57762"/>
        <dbReference type="EC" id="2.6.1.42"/>
    </reaction>
</comment>
<evidence type="ECO:0000256" key="7">
    <source>
        <dbReference type="ARBA" id="ARBA00022576"/>
    </source>
</evidence>
<dbReference type="GO" id="GO:0052655">
    <property type="term" value="F:L-valine-2-oxoglutarate transaminase activity"/>
    <property type="evidence" value="ECO:0007669"/>
    <property type="project" value="RHEA"/>
</dbReference>
<evidence type="ECO:0000256" key="2">
    <source>
        <dbReference type="ARBA" id="ARBA00004824"/>
    </source>
</evidence>
<dbReference type="PANTHER" id="PTHR11825">
    <property type="entry name" value="SUBGROUP IIII AMINOTRANSFERASE"/>
    <property type="match status" value="1"/>
</dbReference>
<dbReference type="GO" id="GO:0009098">
    <property type="term" value="P:L-leucine biosynthetic process"/>
    <property type="evidence" value="ECO:0007669"/>
    <property type="project" value="UniProtKB-UniPathway"/>
</dbReference>
<dbReference type="EC" id="2.6.1.42" evidence="6"/>
<evidence type="ECO:0000256" key="8">
    <source>
        <dbReference type="ARBA" id="ARBA00022605"/>
    </source>
</evidence>
<evidence type="ECO:0000256" key="9">
    <source>
        <dbReference type="ARBA" id="ARBA00022679"/>
    </source>
</evidence>
<evidence type="ECO:0000313" key="17">
    <source>
        <dbReference type="Proteomes" id="UP000280819"/>
    </source>
</evidence>
<comment type="catalytic activity">
    <reaction evidence="13">
        <text>L-isoleucine + 2-oxoglutarate = (S)-3-methyl-2-oxopentanoate + L-glutamate</text>
        <dbReference type="Rhea" id="RHEA:24801"/>
        <dbReference type="ChEBI" id="CHEBI:16810"/>
        <dbReference type="ChEBI" id="CHEBI:29985"/>
        <dbReference type="ChEBI" id="CHEBI:35146"/>
        <dbReference type="ChEBI" id="CHEBI:58045"/>
        <dbReference type="EC" id="2.6.1.42"/>
    </reaction>
</comment>
<evidence type="ECO:0000256" key="4">
    <source>
        <dbReference type="ARBA" id="ARBA00005072"/>
    </source>
</evidence>
<keyword evidence="9 16" id="KW-0808">Transferase</keyword>
<comment type="pathway">
    <text evidence="2">Amino-acid biosynthesis; L-isoleucine biosynthesis; L-isoleucine from 2-oxobutanoate: step 4/4.</text>
</comment>
<comment type="similarity">
    <text evidence="5">Belongs to the class-IV pyridoxal-phosphate-dependent aminotransferase family.</text>
</comment>
<dbReference type="InterPro" id="IPR001544">
    <property type="entry name" value="Aminotrans_IV"/>
</dbReference>
<dbReference type="GO" id="GO:0052656">
    <property type="term" value="F:L-isoleucine-2-oxoglutarate transaminase activity"/>
    <property type="evidence" value="ECO:0007669"/>
    <property type="project" value="RHEA"/>
</dbReference>
<evidence type="ECO:0000256" key="15">
    <source>
        <dbReference type="PIRSR" id="PIRSR006468-1"/>
    </source>
</evidence>
<comment type="catalytic activity">
    <reaction evidence="14">
        <text>L-leucine + 2-oxoglutarate = 4-methyl-2-oxopentanoate + L-glutamate</text>
        <dbReference type="Rhea" id="RHEA:18321"/>
        <dbReference type="ChEBI" id="CHEBI:16810"/>
        <dbReference type="ChEBI" id="CHEBI:17865"/>
        <dbReference type="ChEBI" id="CHEBI:29985"/>
        <dbReference type="ChEBI" id="CHEBI:57427"/>
        <dbReference type="EC" id="2.6.1.42"/>
    </reaction>
</comment>